<feature type="domain" description="NmrA-like" evidence="3">
    <location>
        <begin position="9"/>
        <end position="215"/>
    </location>
</feature>
<dbReference type="PANTHER" id="PTHR47706:SF9">
    <property type="entry name" value="NMRA-LIKE DOMAIN-CONTAINING PROTEIN-RELATED"/>
    <property type="match status" value="1"/>
</dbReference>
<dbReference type="EMBL" id="JARIHO010000031">
    <property type="protein sequence ID" value="KAJ7336274.1"/>
    <property type="molecule type" value="Genomic_DNA"/>
</dbReference>
<dbReference type="PANTHER" id="PTHR47706">
    <property type="entry name" value="NMRA-LIKE FAMILY PROTEIN"/>
    <property type="match status" value="1"/>
</dbReference>
<dbReference type="GO" id="GO:0016491">
    <property type="term" value="F:oxidoreductase activity"/>
    <property type="evidence" value="ECO:0007669"/>
    <property type="project" value="UniProtKB-KW"/>
</dbReference>
<dbReference type="Gene3D" id="3.40.50.720">
    <property type="entry name" value="NAD(P)-binding Rossmann-like Domain"/>
    <property type="match status" value="1"/>
</dbReference>
<reference evidence="4" key="1">
    <citation type="submission" date="2023-03" db="EMBL/GenBank/DDBJ databases">
        <title>Massive genome expansion in bonnet fungi (Mycena s.s.) driven by repeated elements and novel gene families across ecological guilds.</title>
        <authorList>
            <consortium name="Lawrence Berkeley National Laboratory"/>
            <person name="Harder C.B."/>
            <person name="Miyauchi S."/>
            <person name="Viragh M."/>
            <person name="Kuo A."/>
            <person name="Thoen E."/>
            <person name="Andreopoulos B."/>
            <person name="Lu D."/>
            <person name="Skrede I."/>
            <person name="Drula E."/>
            <person name="Henrissat B."/>
            <person name="Morin E."/>
            <person name="Kohler A."/>
            <person name="Barry K."/>
            <person name="LaButti K."/>
            <person name="Morin E."/>
            <person name="Salamov A."/>
            <person name="Lipzen A."/>
            <person name="Mereny Z."/>
            <person name="Hegedus B."/>
            <person name="Baldrian P."/>
            <person name="Stursova M."/>
            <person name="Weitz H."/>
            <person name="Taylor A."/>
            <person name="Grigoriev I.V."/>
            <person name="Nagy L.G."/>
            <person name="Martin F."/>
            <person name="Kauserud H."/>
        </authorList>
    </citation>
    <scope>NUCLEOTIDE SEQUENCE</scope>
    <source>
        <strain evidence="4">CBHHK002</strain>
    </source>
</reference>
<keyword evidence="5" id="KW-1185">Reference proteome</keyword>
<evidence type="ECO:0000313" key="4">
    <source>
        <dbReference type="EMBL" id="KAJ7336274.1"/>
    </source>
</evidence>
<evidence type="ECO:0000313" key="5">
    <source>
        <dbReference type="Proteomes" id="UP001218218"/>
    </source>
</evidence>
<keyword evidence="1" id="KW-0521">NADP</keyword>
<organism evidence="4 5">
    <name type="scientific">Mycena albidolilacea</name>
    <dbReference type="NCBI Taxonomy" id="1033008"/>
    <lineage>
        <taxon>Eukaryota</taxon>
        <taxon>Fungi</taxon>
        <taxon>Dikarya</taxon>
        <taxon>Basidiomycota</taxon>
        <taxon>Agaricomycotina</taxon>
        <taxon>Agaricomycetes</taxon>
        <taxon>Agaricomycetidae</taxon>
        <taxon>Agaricales</taxon>
        <taxon>Marasmiineae</taxon>
        <taxon>Mycenaceae</taxon>
        <taxon>Mycena</taxon>
    </lineage>
</organism>
<dbReference type="Proteomes" id="UP001218218">
    <property type="component" value="Unassembled WGS sequence"/>
</dbReference>
<dbReference type="InterPro" id="IPR051609">
    <property type="entry name" value="NmrA/Isoflavone_reductase-like"/>
</dbReference>
<gene>
    <name evidence="4" type="ORF">DFH08DRAFT_706477</name>
</gene>
<keyword evidence="2" id="KW-0560">Oxidoreductase</keyword>
<sequence>MSAYESFAIVGAGTLGILIIEALAAKSVSLVVLSRPGSATKTVPPSVKTVLVDYDDAAAVTAVLEENKIDVVISTVAYEGLASQNSLVDAAKLAGVKLFVPSEFGFPTDGLTEGVLGAKGRFAAYLKSINMPSTRIFTGAWTDWIPWLVDYANGGKVKVIGKGEAQVSFTSIADMAGFVAYVLTNLPPSELEDRVLRIEGQRASLRDVAEQFKTEVVRVDSIGGDMGQIKTALQGLVEAGRGSSGWDGVKNAESTGNNAAGSANALWPGHHWESIKEVLNL</sequence>
<proteinExistence type="predicted"/>
<evidence type="ECO:0000259" key="3">
    <source>
        <dbReference type="Pfam" id="PF05368"/>
    </source>
</evidence>
<dbReference type="Gene3D" id="3.90.25.10">
    <property type="entry name" value="UDP-galactose 4-epimerase, domain 1"/>
    <property type="match status" value="1"/>
</dbReference>
<accession>A0AAD6ZRK2</accession>
<dbReference type="SUPFAM" id="SSF51735">
    <property type="entry name" value="NAD(P)-binding Rossmann-fold domains"/>
    <property type="match status" value="1"/>
</dbReference>
<evidence type="ECO:0000256" key="1">
    <source>
        <dbReference type="ARBA" id="ARBA00022857"/>
    </source>
</evidence>
<comment type="caution">
    <text evidence="4">The sequence shown here is derived from an EMBL/GenBank/DDBJ whole genome shotgun (WGS) entry which is preliminary data.</text>
</comment>
<dbReference type="AlphaFoldDB" id="A0AAD6ZRK2"/>
<name>A0AAD6ZRK2_9AGAR</name>
<evidence type="ECO:0000256" key="2">
    <source>
        <dbReference type="ARBA" id="ARBA00023002"/>
    </source>
</evidence>
<protein>
    <recommendedName>
        <fullName evidence="3">NmrA-like domain-containing protein</fullName>
    </recommendedName>
</protein>
<dbReference type="InterPro" id="IPR036291">
    <property type="entry name" value="NAD(P)-bd_dom_sf"/>
</dbReference>
<dbReference type="Pfam" id="PF05368">
    <property type="entry name" value="NmrA"/>
    <property type="match status" value="1"/>
</dbReference>
<dbReference type="InterPro" id="IPR008030">
    <property type="entry name" value="NmrA-like"/>
</dbReference>